<dbReference type="Proteomes" id="UP001569175">
    <property type="component" value="Unassembled WGS sequence"/>
</dbReference>
<accession>A0ABV4KRA1</accession>
<protein>
    <submittedName>
        <fullName evidence="1">Uncharacterized protein</fullName>
    </submittedName>
</protein>
<evidence type="ECO:0000313" key="1">
    <source>
        <dbReference type="EMBL" id="MEZ8054867.1"/>
    </source>
</evidence>
<proteinExistence type="predicted"/>
<name>A0ABV4KRA1_9VIBR</name>
<organism evidence="1 2">
    <name type="scientific">Vibrio atlanticus</name>
    <dbReference type="NCBI Taxonomy" id="693153"/>
    <lineage>
        <taxon>Bacteria</taxon>
        <taxon>Pseudomonadati</taxon>
        <taxon>Pseudomonadota</taxon>
        <taxon>Gammaproteobacteria</taxon>
        <taxon>Vibrionales</taxon>
        <taxon>Vibrionaceae</taxon>
        <taxon>Vibrio</taxon>
    </lineage>
</organism>
<evidence type="ECO:0000313" key="2">
    <source>
        <dbReference type="Proteomes" id="UP001569175"/>
    </source>
</evidence>
<keyword evidence="2" id="KW-1185">Reference proteome</keyword>
<sequence length="51" mass="5969">MEIIKTNPAALAPNEQHKTLYTHAELLQELNQFSNWKKEAWEEFSKRVSAP</sequence>
<reference evidence="1 2" key="1">
    <citation type="submission" date="2024-06" db="EMBL/GenBank/DDBJ databases">
        <authorList>
            <person name="Steensen K."/>
            <person name="Seneca J."/>
            <person name="Bartlau N."/>
            <person name="Yu A.X."/>
            <person name="Polz M.F."/>
        </authorList>
    </citation>
    <scope>NUCLEOTIDE SEQUENCE [LARGE SCALE GENOMIC DNA]</scope>
    <source>
        <strain evidence="1 2">1F9</strain>
    </source>
</reference>
<comment type="caution">
    <text evidence="1">The sequence shown here is derived from an EMBL/GenBank/DDBJ whole genome shotgun (WGS) entry which is preliminary data.</text>
</comment>
<gene>
    <name evidence="1" type="ORF">ACED57_17175</name>
</gene>
<dbReference type="RefSeq" id="WP_017100380.1">
    <property type="nucleotide sequence ID" value="NZ_JBFRME010000183.1"/>
</dbReference>
<dbReference type="EMBL" id="JBGOOL010000054">
    <property type="protein sequence ID" value="MEZ8054867.1"/>
    <property type="molecule type" value="Genomic_DNA"/>
</dbReference>